<accession>A0A7J2RZM3</accession>
<dbReference type="AlphaFoldDB" id="A0A7J2RZM3"/>
<proteinExistence type="predicted"/>
<evidence type="ECO:0000256" key="1">
    <source>
        <dbReference type="SAM" id="Phobius"/>
    </source>
</evidence>
<dbReference type="Proteomes" id="UP000885936">
    <property type="component" value="Unassembled WGS sequence"/>
</dbReference>
<dbReference type="SUPFAM" id="SSF53448">
    <property type="entry name" value="Nucleotide-diphospho-sugar transferases"/>
    <property type="match status" value="1"/>
</dbReference>
<comment type="caution">
    <text evidence="3">The sequence shown here is derived from an EMBL/GenBank/DDBJ whole genome shotgun (WGS) entry which is preliminary data.</text>
</comment>
<dbReference type="EMBL" id="DRIE01000021">
    <property type="protein sequence ID" value="HEC56545.1"/>
    <property type="molecule type" value="Genomic_DNA"/>
</dbReference>
<keyword evidence="1" id="KW-1133">Transmembrane helix</keyword>
<gene>
    <name evidence="3" type="ORF">ENI32_01470</name>
</gene>
<evidence type="ECO:0000313" key="3">
    <source>
        <dbReference type="EMBL" id="HEC56545.1"/>
    </source>
</evidence>
<name>A0A7J2RZM3_9EURY</name>
<sequence length="299" mass="34363">MQDLLVSIVICTYQDERYGDFVEAVNSLNSQSYRNVEIVAVVDGNRELYERITGDGVEVDRIILNRENLGLSASRNRGIKEANGDIIAFFDDDAIADREWVEELVRTYEERGAMAVGGRILPLWVAEKPRFLPEECYWLIGATYRGFPEEMTEVRNTFGSNISFKADVIRELGGFKREMGVRGKYLLQGEETELCERMRARFGCGIIYNPDAVVYHKVFAERLKIGFLLRRSFWQGYSKWMMKKMGYSVKEESGFLRYLLLKSTIEKLKKAKLMELAFIVICTSVVGLGYLSGFFTSNR</sequence>
<dbReference type="Gene3D" id="3.90.550.10">
    <property type="entry name" value="Spore Coat Polysaccharide Biosynthesis Protein SpsA, Chain A"/>
    <property type="match status" value="1"/>
</dbReference>
<organism evidence="3">
    <name type="scientific">Candidatus Syntropharchaeum butanivorans</name>
    <dbReference type="NCBI Taxonomy" id="1839936"/>
    <lineage>
        <taxon>Archaea</taxon>
        <taxon>Methanobacteriati</taxon>
        <taxon>Methanobacteriota</taxon>
        <taxon>Stenosarchaea group</taxon>
        <taxon>Methanomicrobia</taxon>
        <taxon>Methanosarcinales</taxon>
        <taxon>ANME-2 cluster</taxon>
        <taxon>Candidatus Syntropharchaeum</taxon>
    </lineage>
</organism>
<reference evidence="3" key="1">
    <citation type="journal article" date="2020" name="mSystems">
        <title>Genome- and Community-Level Interaction Insights into Carbon Utilization and Element Cycling Functions of Hydrothermarchaeota in Hydrothermal Sediment.</title>
        <authorList>
            <person name="Zhou Z."/>
            <person name="Liu Y."/>
            <person name="Xu W."/>
            <person name="Pan J."/>
            <person name="Luo Z.H."/>
            <person name="Li M."/>
        </authorList>
    </citation>
    <scope>NUCLEOTIDE SEQUENCE [LARGE SCALE GENOMIC DNA]</scope>
    <source>
        <strain evidence="3">HyVt-386</strain>
    </source>
</reference>
<dbReference type="Pfam" id="PF00535">
    <property type="entry name" value="Glycos_transf_2"/>
    <property type="match status" value="1"/>
</dbReference>
<protein>
    <submittedName>
        <fullName evidence="3">Glycosyltransferase</fullName>
    </submittedName>
</protein>
<dbReference type="InterPro" id="IPR001173">
    <property type="entry name" value="Glyco_trans_2-like"/>
</dbReference>
<evidence type="ECO:0000259" key="2">
    <source>
        <dbReference type="Pfam" id="PF00535"/>
    </source>
</evidence>
<keyword evidence="1" id="KW-0472">Membrane</keyword>
<feature type="domain" description="Glycosyltransferase 2-like" evidence="2">
    <location>
        <begin position="7"/>
        <end position="172"/>
    </location>
</feature>
<dbReference type="PANTHER" id="PTHR43685:SF2">
    <property type="entry name" value="GLYCOSYLTRANSFERASE 2-LIKE DOMAIN-CONTAINING PROTEIN"/>
    <property type="match status" value="1"/>
</dbReference>
<keyword evidence="1" id="KW-0812">Transmembrane</keyword>
<dbReference type="InterPro" id="IPR029044">
    <property type="entry name" value="Nucleotide-diphossugar_trans"/>
</dbReference>
<feature type="transmembrane region" description="Helical" evidence="1">
    <location>
        <begin position="276"/>
        <end position="295"/>
    </location>
</feature>
<dbReference type="InterPro" id="IPR050834">
    <property type="entry name" value="Glycosyltransf_2"/>
</dbReference>
<dbReference type="PANTHER" id="PTHR43685">
    <property type="entry name" value="GLYCOSYLTRANSFERASE"/>
    <property type="match status" value="1"/>
</dbReference>